<evidence type="ECO:0000313" key="2">
    <source>
        <dbReference type="Proteomes" id="UP000008022"/>
    </source>
</evidence>
<protein>
    <submittedName>
        <fullName evidence="1">Uncharacterized protein</fullName>
    </submittedName>
</protein>
<reference evidence="2" key="1">
    <citation type="submission" date="2013-06" db="EMBL/GenBank/DDBJ databases">
        <authorList>
            <person name="Zhao Q."/>
        </authorList>
    </citation>
    <scope>NUCLEOTIDE SEQUENCE</scope>
    <source>
        <strain evidence="2">cv. W1943</strain>
    </source>
</reference>
<evidence type="ECO:0000313" key="1">
    <source>
        <dbReference type="EnsemblPlants" id="ORUFI04G02400.1"/>
    </source>
</evidence>
<sequence length="137" mass="15042">MPLTSPWSVSCESEDGSRRAWKGLSTRVSVGMPSSSLPWQGEGEVSHGWRLKEWMRPSAAELGSCWVATGRSKVGRWRKGLPSSGEATVAAAAARMRRSVSRVGNGERRIRDRERGLEDEEIALICGTHMGLTHHIS</sequence>
<keyword evidence="2" id="KW-1185">Reference proteome</keyword>
<dbReference type="HOGENOM" id="CLU_1868479_0_0_1"/>
<dbReference type="AlphaFoldDB" id="A0A0E0P531"/>
<dbReference type="EnsemblPlants" id="ORUFI04G02400.1">
    <property type="protein sequence ID" value="ORUFI04G02400.1"/>
    <property type="gene ID" value="ORUFI04G02400"/>
</dbReference>
<accession>A0A0E0P531</accession>
<proteinExistence type="predicted"/>
<dbReference type="Proteomes" id="UP000008022">
    <property type="component" value="Unassembled WGS sequence"/>
</dbReference>
<dbReference type="Gramene" id="ORUFI04G02400.1">
    <property type="protein sequence ID" value="ORUFI04G02400.1"/>
    <property type="gene ID" value="ORUFI04G02400"/>
</dbReference>
<organism evidence="1 2">
    <name type="scientific">Oryza rufipogon</name>
    <name type="common">Brownbeard rice</name>
    <name type="synonym">Asian wild rice</name>
    <dbReference type="NCBI Taxonomy" id="4529"/>
    <lineage>
        <taxon>Eukaryota</taxon>
        <taxon>Viridiplantae</taxon>
        <taxon>Streptophyta</taxon>
        <taxon>Embryophyta</taxon>
        <taxon>Tracheophyta</taxon>
        <taxon>Spermatophyta</taxon>
        <taxon>Magnoliopsida</taxon>
        <taxon>Liliopsida</taxon>
        <taxon>Poales</taxon>
        <taxon>Poaceae</taxon>
        <taxon>BOP clade</taxon>
        <taxon>Oryzoideae</taxon>
        <taxon>Oryzeae</taxon>
        <taxon>Oryzinae</taxon>
        <taxon>Oryza</taxon>
    </lineage>
</organism>
<name>A0A0E0P531_ORYRU</name>
<reference evidence="1" key="2">
    <citation type="submission" date="2015-06" db="UniProtKB">
        <authorList>
            <consortium name="EnsemblPlants"/>
        </authorList>
    </citation>
    <scope>IDENTIFICATION</scope>
</reference>